<feature type="domain" description="YodL-like" evidence="1">
    <location>
        <begin position="4"/>
        <end position="96"/>
    </location>
</feature>
<gene>
    <name evidence="2" type="ORF">ACFPOF_06405</name>
</gene>
<evidence type="ECO:0000259" key="1">
    <source>
        <dbReference type="Pfam" id="PF14191"/>
    </source>
</evidence>
<dbReference type="InterPro" id="IPR025923">
    <property type="entry name" value="YodL-like_dom"/>
</dbReference>
<dbReference type="RefSeq" id="WP_378130745.1">
    <property type="nucleotide sequence ID" value="NZ_JBHSMI010000012.1"/>
</dbReference>
<dbReference type="Pfam" id="PF14191">
    <property type="entry name" value="YodL"/>
    <property type="match status" value="1"/>
</dbReference>
<evidence type="ECO:0000313" key="2">
    <source>
        <dbReference type="EMBL" id="MFC5402364.1"/>
    </source>
</evidence>
<dbReference type="Proteomes" id="UP001596113">
    <property type="component" value="Unassembled WGS sequence"/>
</dbReference>
<proteinExistence type="predicted"/>
<protein>
    <submittedName>
        <fullName evidence="2">YodL domain-containing protein</fullName>
    </submittedName>
</protein>
<organism evidence="2 3">
    <name type="scientific">Cohnella soli</name>
    <dbReference type="NCBI Taxonomy" id="425005"/>
    <lineage>
        <taxon>Bacteria</taxon>
        <taxon>Bacillati</taxon>
        <taxon>Bacillota</taxon>
        <taxon>Bacilli</taxon>
        <taxon>Bacillales</taxon>
        <taxon>Paenibacillaceae</taxon>
        <taxon>Cohnella</taxon>
    </lineage>
</organism>
<evidence type="ECO:0000313" key="3">
    <source>
        <dbReference type="Proteomes" id="UP001596113"/>
    </source>
</evidence>
<accession>A0ABW0HPC7</accession>
<name>A0ABW0HPC7_9BACL</name>
<reference evidence="3" key="1">
    <citation type="journal article" date="2019" name="Int. J. Syst. Evol. Microbiol.">
        <title>The Global Catalogue of Microorganisms (GCM) 10K type strain sequencing project: providing services to taxonomists for standard genome sequencing and annotation.</title>
        <authorList>
            <consortium name="The Broad Institute Genomics Platform"/>
            <consortium name="The Broad Institute Genome Sequencing Center for Infectious Disease"/>
            <person name="Wu L."/>
            <person name="Ma J."/>
        </authorList>
    </citation>
    <scope>NUCLEOTIDE SEQUENCE [LARGE SCALE GENOMIC DNA]</scope>
    <source>
        <strain evidence="3">CGMCC 1.18575</strain>
    </source>
</reference>
<keyword evidence="3" id="KW-1185">Reference proteome</keyword>
<comment type="caution">
    <text evidence="2">The sequence shown here is derived from an EMBL/GenBank/DDBJ whole genome shotgun (WGS) entry which is preliminary data.</text>
</comment>
<dbReference type="EMBL" id="JBHSMI010000012">
    <property type="protein sequence ID" value="MFC5402364.1"/>
    <property type="molecule type" value="Genomic_DNA"/>
</dbReference>
<sequence length="113" mass="13091">MKVEILQYRSPLGHASHTFIEYAGIRDEYNSAISEKREIVYEIEDLYSFSNGEIDGNTTPVEILDYLTYIFNVEHPDDYTARSVSISDVIRIEQNEFIYTEEGWIPLMGNKTA</sequence>